<evidence type="ECO:0000313" key="11">
    <source>
        <dbReference type="EMBL" id="GID48344.1"/>
    </source>
</evidence>
<dbReference type="InterPro" id="IPR036890">
    <property type="entry name" value="HATPase_C_sf"/>
</dbReference>
<evidence type="ECO:0000256" key="9">
    <source>
        <dbReference type="SAM" id="Phobius"/>
    </source>
</evidence>
<dbReference type="GO" id="GO:0016301">
    <property type="term" value="F:kinase activity"/>
    <property type="evidence" value="ECO:0007669"/>
    <property type="project" value="UniProtKB-KW"/>
</dbReference>
<evidence type="ECO:0000256" key="5">
    <source>
        <dbReference type="ARBA" id="ARBA00022741"/>
    </source>
</evidence>
<dbReference type="Gene3D" id="1.20.5.1930">
    <property type="match status" value="1"/>
</dbReference>
<evidence type="ECO:0000256" key="3">
    <source>
        <dbReference type="ARBA" id="ARBA00022553"/>
    </source>
</evidence>
<dbReference type="EMBL" id="BOMF01000104">
    <property type="protein sequence ID" value="GID48344.1"/>
    <property type="molecule type" value="Genomic_DNA"/>
</dbReference>
<evidence type="ECO:0000256" key="2">
    <source>
        <dbReference type="ARBA" id="ARBA00012438"/>
    </source>
</evidence>
<keyword evidence="9" id="KW-1133">Transmembrane helix</keyword>
<feature type="transmembrane region" description="Helical" evidence="9">
    <location>
        <begin position="76"/>
        <end position="94"/>
    </location>
</feature>
<evidence type="ECO:0000256" key="1">
    <source>
        <dbReference type="ARBA" id="ARBA00000085"/>
    </source>
</evidence>
<dbReference type="Pfam" id="PF07730">
    <property type="entry name" value="HisKA_3"/>
    <property type="match status" value="1"/>
</dbReference>
<keyword evidence="9" id="KW-0812">Transmembrane</keyword>
<organism evidence="11">
    <name type="scientific">Actinoplanes campanulatus</name>
    <dbReference type="NCBI Taxonomy" id="113559"/>
    <lineage>
        <taxon>Bacteria</taxon>
        <taxon>Bacillati</taxon>
        <taxon>Actinomycetota</taxon>
        <taxon>Actinomycetes</taxon>
        <taxon>Micromonosporales</taxon>
        <taxon>Micromonosporaceae</taxon>
        <taxon>Actinoplanes</taxon>
    </lineage>
</organism>
<accession>A0ABQ3WQ69</accession>
<keyword evidence="4" id="KW-0808">Transferase</keyword>
<evidence type="ECO:0000256" key="7">
    <source>
        <dbReference type="ARBA" id="ARBA00022840"/>
    </source>
</evidence>
<comment type="catalytic activity">
    <reaction evidence="1">
        <text>ATP + protein L-histidine = ADP + protein N-phospho-L-histidine.</text>
        <dbReference type="EC" id="2.7.13.3"/>
    </reaction>
</comment>
<dbReference type="EC" id="2.7.13.3" evidence="2"/>
<keyword evidence="3" id="KW-0597">Phosphoprotein</keyword>
<dbReference type="InterPro" id="IPR050482">
    <property type="entry name" value="Sensor_HK_TwoCompSys"/>
</dbReference>
<comment type="caution">
    <text evidence="11">The sequence shown here is derived from an EMBL/GenBank/DDBJ whole genome shotgun (WGS) entry which is preliminary data.</text>
</comment>
<feature type="transmembrane region" description="Helical" evidence="9">
    <location>
        <begin position="20"/>
        <end position="40"/>
    </location>
</feature>
<dbReference type="Gene3D" id="3.30.565.10">
    <property type="entry name" value="Histidine kinase-like ATPase, C-terminal domain"/>
    <property type="match status" value="1"/>
</dbReference>
<feature type="domain" description="Signal transduction histidine kinase subgroup 3 dimerisation and phosphoacceptor" evidence="10">
    <location>
        <begin position="195"/>
        <end position="261"/>
    </location>
</feature>
<name>A0ABQ3WQ69_9ACTN</name>
<dbReference type="InterPro" id="IPR011712">
    <property type="entry name" value="Sig_transdc_His_kin_sub3_dim/P"/>
</dbReference>
<dbReference type="CDD" id="cd16917">
    <property type="entry name" value="HATPase_UhpB-NarQ-NarX-like"/>
    <property type="match status" value="1"/>
</dbReference>
<evidence type="ECO:0000256" key="4">
    <source>
        <dbReference type="ARBA" id="ARBA00022679"/>
    </source>
</evidence>
<keyword evidence="8" id="KW-0902">Two-component regulatory system</keyword>
<protein>
    <recommendedName>
        <fullName evidence="2">histidine kinase</fullName>
        <ecNumber evidence="2">2.7.13.3</ecNumber>
    </recommendedName>
</protein>
<sequence>MGNVIFVAEPDMVAPPTRRVPAWLLDTALAAAGAALPLVVAAAGGPATERRALTWPDAFIAAVAFVLIFFRRRWPLPILGVSAALTVWSIAVTGRPEGFIVTTVVVSYTVAVQTDRVTAWRAGALTAAAVYGASVAWSDRVWFGPPLGVVAWIGMATAAGDATRSRRAYIAAIEERARRAEQTREEETRRRVVEERVRIARDLHDVVAHHIAVVNVHAGLAEHTVRTRPEQAEASLVHVRRAAQTVLDELAMILAVLRQPGDSDAPTEPTRGLSQLGELLDSVAAAGLRVKHRQVGVARDLPAAIDHTAYRIVQETLTNAHKHGTGNVADLCIEYRSDAVVIDTGNPTGVTSNRPDSTGHGLIGMRERATAVGGSLVAGTDATGRFHVRAVLPSTAQPEGTS</sequence>
<evidence type="ECO:0000256" key="8">
    <source>
        <dbReference type="ARBA" id="ARBA00023012"/>
    </source>
</evidence>
<keyword evidence="7" id="KW-0067">ATP-binding</keyword>
<dbReference type="PANTHER" id="PTHR24421">
    <property type="entry name" value="NITRATE/NITRITE SENSOR PROTEIN NARX-RELATED"/>
    <property type="match status" value="1"/>
</dbReference>
<feature type="transmembrane region" description="Helical" evidence="9">
    <location>
        <begin position="52"/>
        <end position="70"/>
    </location>
</feature>
<proteinExistence type="predicted"/>
<keyword evidence="6 11" id="KW-0418">Kinase</keyword>
<dbReference type="PANTHER" id="PTHR24421:SF10">
    <property type="entry name" value="NITRATE_NITRITE SENSOR PROTEIN NARQ"/>
    <property type="match status" value="1"/>
</dbReference>
<keyword evidence="5" id="KW-0547">Nucleotide-binding</keyword>
<reference evidence="11" key="1">
    <citation type="submission" date="2021-01" db="EMBL/GenBank/DDBJ databases">
        <title>Whole genome shotgun sequence of Actinoplanes capillaceus NBRC 16408.</title>
        <authorList>
            <person name="Komaki H."/>
            <person name="Tamura T."/>
        </authorList>
    </citation>
    <scope>NUCLEOTIDE SEQUENCE [LARGE SCALE GENOMIC DNA]</scope>
    <source>
        <strain evidence="11">NBRC 16408</strain>
    </source>
</reference>
<evidence type="ECO:0000256" key="6">
    <source>
        <dbReference type="ARBA" id="ARBA00022777"/>
    </source>
</evidence>
<evidence type="ECO:0000259" key="10">
    <source>
        <dbReference type="Pfam" id="PF07730"/>
    </source>
</evidence>
<dbReference type="SUPFAM" id="SSF55874">
    <property type="entry name" value="ATPase domain of HSP90 chaperone/DNA topoisomerase II/histidine kinase"/>
    <property type="match status" value="1"/>
</dbReference>
<gene>
    <name evidence="11" type="ORF">Aca07nite_56190</name>
</gene>
<keyword evidence="9" id="KW-0472">Membrane</keyword>